<dbReference type="Proteomes" id="UP000217005">
    <property type="component" value="Unassembled WGS sequence"/>
</dbReference>
<dbReference type="EMBL" id="NEVL01000002">
    <property type="protein sequence ID" value="OZI39032.1"/>
    <property type="molecule type" value="Genomic_DNA"/>
</dbReference>
<protein>
    <recommendedName>
        <fullName evidence="1">Phage neck terminator protein gp12-like domain-containing protein</fullName>
    </recommendedName>
</protein>
<sequence>MSIPVSLTEDALVDALGAFVEVIVGDQVAVARGQQNRVPPPAGRYVYITPILAPALSLPRTTYEDVPSAGTMTLTRPTQWNAQVDCYGDGAQDMALAICIALRSSYGCDALKASGVQPLYTGEPRQLPFITGEAQYLERWSVDAVLQFNPSITVPQQFADELHVDLVEVDTTYPPGA</sequence>
<dbReference type="Pfam" id="PF23961">
    <property type="entry name" value="Phage_tail_terminator_9"/>
    <property type="match status" value="1"/>
</dbReference>
<dbReference type="RefSeq" id="WP_094825406.1">
    <property type="nucleotide sequence ID" value="NZ_NEVL01000002.1"/>
</dbReference>
<feature type="domain" description="Phage neck terminator protein gp12-like" evidence="1">
    <location>
        <begin position="10"/>
        <end position="165"/>
    </location>
</feature>
<dbReference type="InterPro" id="IPR057087">
    <property type="entry name" value="Gp12-like"/>
</dbReference>
<dbReference type="OrthoDB" id="8687548at2"/>
<name>A0A261SPY2_9BORD</name>
<organism evidence="2 3">
    <name type="scientific">Bordetella genomosp. 1</name>
    <dbReference type="NCBI Taxonomy" id="1395607"/>
    <lineage>
        <taxon>Bacteria</taxon>
        <taxon>Pseudomonadati</taxon>
        <taxon>Pseudomonadota</taxon>
        <taxon>Betaproteobacteria</taxon>
        <taxon>Burkholderiales</taxon>
        <taxon>Alcaligenaceae</taxon>
        <taxon>Bordetella</taxon>
    </lineage>
</organism>
<comment type="caution">
    <text evidence="2">The sequence shown here is derived from an EMBL/GenBank/DDBJ whole genome shotgun (WGS) entry which is preliminary data.</text>
</comment>
<gene>
    <name evidence="2" type="ORF">CEG14_05715</name>
</gene>
<evidence type="ECO:0000259" key="1">
    <source>
        <dbReference type="Pfam" id="PF23961"/>
    </source>
</evidence>
<accession>A0A261SPY2</accession>
<evidence type="ECO:0000313" key="3">
    <source>
        <dbReference type="Proteomes" id="UP000217005"/>
    </source>
</evidence>
<dbReference type="AlphaFoldDB" id="A0A261SPY2"/>
<proteinExistence type="predicted"/>
<reference evidence="2 3" key="1">
    <citation type="submission" date="2017-05" db="EMBL/GenBank/DDBJ databases">
        <title>Complete and WGS of Bordetella genogroups.</title>
        <authorList>
            <person name="Spilker T."/>
            <person name="LiPuma J."/>
        </authorList>
    </citation>
    <scope>NUCLEOTIDE SEQUENCE [LARGE SCALE GENOMIC DNA]</scope>
    <source>
        <strain evidence="2 3">AU17610</strain>
    </source>
</reference>
<evidence type="ECO:0000313" key="2">
    <source>
        <dbReference type="EMBL" id="OZI39032.1"/>
    </source>
</evidence>
<dbReference type="NCBIfam" id="NF047498">
    <property type="entry name" value="LIC_12616_fam"/>
    <property type="match status" value="1"/>
</dbReference>